<organism evidence="2">
    <name type="scientific">Candidatus Heimdallarchaeum aukensis</name>
    <dbReference type="NCBI Taxonomy" id="2876573"/>
    <lineage>
        <taxon>Archaea</taxon>
        <taxon>Promethearchaeati</taxon>
        <taxon>Candidatus Heimdallarchaeota</taxon>
        <taxon>Candidatus Heimdallarchaeia (ex Rinke et al. 2021) (nom. nud.)</taxon>
        <taxon>Candidatus Heimdallarchaeales</taxon>
        <taxon>Candidatus Heimdallarchaeaceae</taxon>
        <taxon>Candidatus Heimdallarchaeum</taxon>
    </lineage>
</organism>
<evidence type="ECO:0000313" key="2">
    <source>
        <dbReference type="EMBL" id="UJG41732.1"/>
    </source>
</evidence>
<proteinExistence type="predicted"/>
<dbReference type="InterPro" id="IPR011008">
    <property type="entry name" value="Dimeric_a/b-barrel"/>
</dbReference>
<dbReference type="Pfam" id="PF01037">
    <property type="entry name" value="AsnC_trans_reg"/>
    <property type="match status" value="1"/>
</dbReference>
<dbReference type="EMBL" id="CP084166">
    <property type="protein sequence ID" value="UJG41732.1"/>
    <property type="molecule type" value="Genomic_DNA"/>
</dbReference>
<evidence type="ECO:0000259" key="1">
    <source>
        <dbReference type="Pfam" id="PF01037"/>
    </source>
</evidence>
<gene>
    <name evidence="2" type="ORF">K9W45_04515</name>
</gene>
<reference evidence="2" key="1">
    <citation type="journal article" date="2022" name="Nat. Microbiol.">
        <title>Unique mobile elements and scalable gene flow at the prokaryote-eukaryote boundary revealed by circularized Asgard archaea genomes.</title>
        <authorList>
            <person name="Wu F."/>
            <person name="Speth D.R."/>
            <person name="Philosof A."/>
            <person name="Cremiere A."/>
            <person name="Narayanan A."/>
            <person name="Barco R.A."/>
            <person name="Connon S.A."/>
            <person name="Amend J.P."/>
            <person name="Antoshechkin I.A."/>
            <person name="Orphan V.J."/>
        </authorList>
    </citation>
    <scope>NUCLEOTIDE SEQUENCE</scope>
    <source>
        <strain evidence="2">PM71</strain>
    </source>
</reference>
<dbReference type="InterPro" id="IPR019887">
    <property type="entry name" value="Tscrpt_reg_AsnC/Lrp_C"/>
</dbReference>
<dbReference type="SUPFAM" id="SSF54909">
    <property type="entry name" value="Dimeric alpha+beta barrel"/>
    <property type="match status" value="1"/>
</dbReference>
<sequence length="77" mass="8717">MTQSAYILLNVQPGKLEEVREKLSMLKGVNEIHAVYGIYDLIVKVTFDSMDELKNQVLNNKVIVEGVKDSMTMICVE</sequence>
<feature type="domain" description="Transcription regulator AsnC/Lrp ligand binding" evidence="1">
    <location>
        <begin position="7"/>
        <end position="76"/>
    </location>
</feature>
<dbReference type="Proteomes" id="UP001201020">
    <property type="component" value="Chromosome"/>
</dbReference>
<protein>
    <submittedName>
        <fullName evidence="2">Lrp/AsnC ligand binding domain-containing protein</fullName>
    </submittedName>
</protein>
<dbReference type="Gene3D" id="3.30.70.920">
    <property type="match status" value="1"/>
</dbReference>
<name>A0A9Y1BMW4_9ARCH</name>
<dbReference type="AlphaFoldDB" id="A0A9Y1BMW4"/>
<accession>A0A9Y1BMW4</accession>